<reference evidence="1" key="1">
    <citation type="journal article" date="2019" name="Sci. Rep.">
        <title>Draft genome of Tanacetum cinerariifolium, the natural source of mosquito coil.</title>
        <authorList>
            <person name="Yamashiro T."/>
            <person name="Shiraishi A."/>
            <person name="Satake H."/>
            <person name="Nakayama K."/>
        </authorList>
    </citation>
    <scope>NUCLEOTIDE SEQUENCE</scope>
</reference>
<comment type="caution">
    <text evidence="1">The sequence shown here is derived from an EMBL/GenBank/DDBJ whole genome shotgun (WGS) entry which is preliminary data.</text>
</comment>
<proteinExistence type="predicted"/>
<evidence type="ECO:0000313" key="1">
    <source>
        <dbReference type="EMBL" id="GEU34590.1"/>
    </source>
</evidence>
<dbReference type="EMBL" id="BKCJ010000593">
    <property type="protein sequence ID" value="GEU34590.1"/>
    <property type="molecule type" value="Genomic_DNA"/>
</dbReference>
<organism evidence="1">
    <name type="scientific">Tanacetum cinerariifolium</name>
    <name type="common">Dalmatian daisy</name>
    <name type="synonym">Chrysanthemum cinerariifolium</name>
    <dbReference type="NCBI Taxonomy" id="118510"/>
    <lineage>
        <taxon>Eukaryota</taxon>
        <taxon>Viridiplantae</taxon>
        <taxon>Streptophyta</taxon>
        <taxon>Embryophyta</taxon>
        <taxon>Tracheophyta</taxon>
        <taxon>Spermatophyta</taxon>
        <taxon>Magnoliopsida</taxon>
        <taxon>eudicotyledons</taxon>
        <taxon>Gunneridae</taxon>
        <taxon>Pentapetalae</taxon>
        <taxon>asterids</taxon>
        <taxon>campanulids</taxon>
        <taxon>Asterales</taxon>
        <taxon>Asteraceae</taxon>
        <taxon>Asteroideae</taxon>
        <taxon>Anthemideae</taxon>
        <taxon>Anthemidinae</taxon>
        <taxon>Tanacetum</taxon>
    </lineage>
</organism>
<protein>
    <submittedName>
        <fullName evidence="1">Uncharacterized protein</fullName>
    </submittedName>
</protein>
<sequence>MSAHIMKDDQGNKDVAPEFARFQPSIDQVVVPVYSKFGFVDREMLLSDVILTIRQSAERKGLCLPSSSALGGASGPTPSYDSSLGITNYQVSTLVLADDGGSANQPLVTQLYDDLYDTFVLDKPGDV</sequence>
<name>A0A6L2JCZ1_TANCI</name>
<accession>A0A6L2JCZ1</accession>
<gene>
    <name evidence="1" type="ORF">Tci_006568</name>
</gene>
<dbReference type="AlphaFoldDB" id="A0A6L2JCZ1"/>